<dbReference type="EC" id="5.4.2.12" evidence="4 10"/>
<dbReference type="InterPro" id="IPR006124">
    <property type="entry name" value="Metalloenzyme"/>
</dbReference>
<dbReference type="PIRSF" id="PIRSF001492">
    <property type="entry name" value="IPGAM"/>
    <property type="match status" value="1"/>
</dbReference>
<feature type="binding site" evidence="10 13">
    <location>
        <position position="437"/>
    </location>
    <ligand>
        <name>Mn(2+)</name>
        <dbReference type="ChEBI" id="CHEBI:29035"/>
        <label>2</label>
    </ligand>
</feature>
<dbReference type="Pfam" id="PF01676">
    <property type="entry name" value="Metalloenzyme"/>
    <property type="match status" value="1"/>
</dbReference>
<dbReference type="Gene3D" id="3.40.720.10">
    <property type="entry name" value="Alkaline Phosphatase, subunit A"/>
    <property type="match status" value="1"/>
</dbReference>
<feature type="binding site" evidence="10 12">
    <location>
        <position position="185"/>
    </location>
    <ligand>
        <name>substrate</name>
    </ligand>
</feature>
<sequence length="506" mass="56602">MKKPVMLVIMDGWGINEKLEEKNAIRVAKPHNLLQLEEKYPHSKLQASGEAVGLPEGQMGNSEVGHLNIGAGRVVYQPLVEISVDIRNGEFFKKPALVEAFEYAKNHNKKIHFGGLLSPGGVHSHTEHLYGLLEMAKKYELSEVYVHAFLDGRDTPPSSAIDYVKELEEKMKEIGIGKIASLSGRYYAMDRDKNWDRVELAYKAMVLGEGNHADSAVKAMEDSYSNGKTDEFVLPTIIDEQGKIGKGEVFINFNFRPDRAREITRALNDKEFTGFDREYLDLQFYCMRQYDSTIEVKVIYEDKNIAKTFGEVVSEAGLKQLRTAETEKYAHVTFFFNGGKETQYEGEDRILVPSPKVATYDLQPEMSAYEVTEGALKALDSDQYDVIILNFANTDMVGHTGVMEATVKAVQTVDECIGKIADKILEKDGVLLITADHGNADLMEDPITKVPFTAHTTNLVPCLLVSNRYQDVSLKDGALCDLAPTLLYFLGIEQPEEMNGTCLIEK</sequence>
<dbReference type="GO" id="GO:0005829">
    <property type="term" value="C:cytosol"/>
    <property type="evidence" value="ECO:0007669"/>
    <property type="project" value="TreeGrafter"/>
</dbReference>
<evidence type="ECO:0000256" key="2">
    <source>
        <dbReference type="ARBA" id="ARBA00004798"/>
    </source>
</evidence>
<comment type="caution">
    <text evidence="16">The sequence shown here is derived from an EMBL/GenBank/DDBJ whole genome shotgun (WGS) entry which is preliminary data.</text>
</comment>
<dbReference type="HAMAP" id="MF_01038">
    <property type="entry name" value="GpmI"/>
    <property type="match status" value="1"/>
</dbReference>
<dbReference type="AlphaFoldDB" id="A0A133NFC4"/>
<feature type="binding site" evidence="10 13">
    <location>
        <position position="436"/>
    </location>
    <ligand>
        <name>Mn(2+)</name>
        <dbReference type="ChEBI" id="CHEBI:29035"/>
        <label>2</label>
    </ligand>
</feature>
<comment type="catalytic activity">
    <reaction evidence="1 10">
        <text>(2R)-2-phosphoglycerate = (2R)-3-phosphoglycerate</text>
        <dbReference type="Rhea" id="RHEA:15901"/>
        <dbReference type="ChEBI" id="CHEBI:58272"/>
        <dbReference type="ChEBI" id="CHEBI:58289"/>
        <dbReference type="EC" id="5.4.2.12"/>
    </reaction>
</comment>
<name>A0A133NFC4_9FUSO</name>
<dbReference type="InterPro" id="IPR036646">
    <property type="entry name" value="PGAM_B_sf"/>
</dbReference>
<evidence type="ECO:0000256" key="3">
    <source>
        <dbReference type="ARBA" id="ARBA00008819"/>
    </source>
</evidence>
<feature type="binding site" evidence="10 13">
    <location>
        <position position="395"/>
    </location>
    <ligand>
        <name>Mn(2+)</name>
        <dbReference type="ChEBI" id="CHEBI:29035"/>
        <label>1</label>
    </ligand>
</feature>
<comment type="similarity">
    <text evidence="3 10">Belongs to the BPG-independent phosphoglycerate mutase family.</text>
</comment>
<feature type="binding site" evidence="10 12">
    <location>
        <begin position="256"/>
        <end position="259"/>
    </location>
    <ligand>
        <name>substrate</name>
    </ligand>
</feature>
<keyword evidence="6 10" id="KW-0324">Glycolysis</keyword>
<dbReference type="UniPathway" id="UPA00109">
    <property type="reaction ID" value="UER00186"/>
</dbReference>
<feature type="binding site" evidence="10 12">
    <location>
        <position position="191"/>
    </location>
    <ligand>
        <name>substrate</name>
    </ligand>
</feature>
<comment type="subunit">
    <text evidence="10">Monomer.</text>
</comment>
<dbReference type="FunFam" id="3.40.1450.10:FF:000001">
    <property type="entry name" value="2,3-bisphosphoglycerate-independent phosphoglycerate mutase"/>
    <property type="match status" value="1"/>
</dbReference>
<dbReference type="STRING" id="134605.HMPREF3206_00827"/>
<dbReference type="PATRIC" id="fig|134605.3.peg.824"/>
<dbReference type="NCBIfam" id="TIGR01307">
    <property type="entry name" value="pgm_bpd_ind"/>
    <property type="match status" value="1"/>
</dbReference>
<evidence type="ECO:0000256" key="4">
    <source>
        <dbReference type="ARBA" id="ARBA00012026"/>
    </source>
</evidence>
<dbReference type="PANTHER" id="PTHR31637">
    <property type="entry name" value="2,3-BISPHOSPHOGLYCERATE-INDEPENDENT PHOSPHOGLYCERATE MUTASE"/>
    <property type="match status" value="1"/>
</dbReference>
<evidence type="ECO:0000313" key="16">
    <source>
        <dbReference type="EMBL" id="KXA14996.1"/>
    </source>
</evidence>
<evidence type="ECO:0000256" key="7">
    <source>
        <dbReference type="ARBA" id="ARBA00023211"/>
    </source>
</evidence>
<comment type="function">
    <text evidence="10">Catalyzes the interconversion of 2-phosphoglycerate and 3-phosphoglycerate.</text>
</comment>
<evidence type="ECO:0000256" key="6">
    <source>
        <dbReference type="ARBA" id="ARBA00023152"/>
    </source>
</evidence>
<feature type="binding site" evidence="10 13">
    <location>
        <position position="62"/>
    </location>
    <ligand>
        <name>Mn(2+)</name>
        <dbReference type="ChEBI" id="CHEBI:29035"/>
        <label>2</label>
    </ligand>
</feature>
<keyword evidence="8 10" id="KW-0413">Isomerase</keyword>
<evidence type="ECO:0000256" key="10">
    <source>
        <dbReference type="HAMAP-Rule" id="MF_01038"/>
    </source>
</evidence>
<dbReference type="InterPro" id="IPR011258">
    <property type="entry name" value="BPG-indep_PGM_N"/>
</dbReference>
<accession>A0A133NFC4</accession>
<feature type="binding site" evidence="10 13">
    <location>
        <position position="11"/>
    </location>
    <ligand>
        <name>Mn(2+)</name>
        <dbReference type="ChEBI" id="CHEBI:29035"/>
        <label>2</label>
    </ligand>
</feature>
<feature type="active site" description="Phosphoserine intermediate" evidence="10 11">
    <location>
        <position position="62"/>
    </location>
</feature>
<feature type="domain" description="BPG-independent PGAM N-terminal" evidence="15">
    <location>
        <begin position="82"/>
        <end position="291"/>
    </location>
</feature>
<dbReference type="CDD" id="cd16010">
    <property type="entry name" value="iPGM"/>
    <property type="match status" value="1"/>
</dbReference>
<feature type="binding site" evidence="10 13">
    <location>
        <position position="399"/>
    </location>
    <ligand>
        <name>Mn(2+)</name>
        <dbReference type="ChEBI" id="CHEBI:29035"/>
        <label>1</label>
    </ligand>
</feature>
<dbReference type="EMBL" id="LRPX01000035">
    <property type="protein sequence ID" value="KXA14996.1"/>
    <property type="molecule type" value="Genomic_DNA"/>
</dbReference>
<comment type="pathway">
    <text evidence="2 10">Carbohydrate degradation; glycolysis; pyruvate from D-glyceraldehyde 3-phosphate: step 3/5.</text>
</comment>
<dbReference type="GO" id="GO:0030145">
    <property type="term" value="F:manganese ion binding"/>
    <property type="evidence" value="ECO:0007669"/>
    <property type="project" value="UniProtKB-UniRule"/>
</dbReference>
<keyword evidence="7 10" id="KW-0464">Manganese</keyword>
<reference evidence="17" key="1">
    <citation type="submission" date="2016-01" db="EMBL/GenBank/DDBJ databases">
        <authorList>
            <person name="Mitreva M."/>
            <person name="Pepin K.H."/>
            <person name="Mihindukulasuriya K.A."/>
            <person name="Fulton R."/>
            <person name="Fronick C."/>
            <person name="O'Laughlin M."/>
            <person name="Miner T."/>
            <person name="Herter B."/>
            <person name="Rosa B.A."/>
            <person name="Cordes M."/>
            <person name="Tomlinson C."/>
            <person name="Wollam A."/>
            <person name="Palsikar V.B."/>
            <person name="Mardis E.R."/>
            <person name="Wilson R.K."/>
        </authorList>
    </citation>
    <scope>NUCLEOTIDE SEQUENCE [LARGE SCALE GENOMIC DNA]</scope>
    <source>
        <strain evidence="17">CMW8396</strain>
    </source>
</reference>
<dbReference type="InterPro" id="IPR017850">
    <property type="entry name" value="Alkaline_phosphatase_core_sf"/>
</dbReference>
<feature type="binding site" evidence="10 12">
    <location>
        <position position="123"/>
    </location>
    <ligand>
        <name>substrate</name>
    </ligand>
</feature>
<dbReference type="Proteomes" id="UP000070617">
    <property type="component" value="Unassembled WGS sequence"/>
</dbReference>
<comment type="cofactor">
    <cofactor evidence="10">
        <name>Mn(2+)</name>
        <dbReference type="ChEBI" id="CHEBI:29035"/>
    </cofactor>
    <text evidence="10">Binds 2 manganese ions per subunit.</text>
</comment>
<dbReference type="InterPro" id="IPR005995">
    <property type="entry name" value="Pgm_bpd_ind"/>
</dbReference>
<keyword evidence="5 10" id="KW-0479">Metal-binding</keyword>
<evidence type="ECO:0000256" key="9">
    <source>
        <dbReference type="ARBA" id="ARBA00071648"/>
    </source>
</evidence>
<proteinExistence type="inferred from homology"/>
<feature type="binding site" evidence="10 13">
    <location>
        <position position="455"/>
    </location>
    <ligand>
        <name>Mn(2+)</name>
        <dbReference type="ChEBI" id="CHEBI:29035"/>
        <label>1</label>
    </ligand>
</feature>
<keyword evidence="17" id="KW-1185">Reference proteome</keyword>
<feature type="binding site" evidence="10 12">
    <location>
        <position position="328"/>
    </location>
    <ligand>
        <name>substrate</name>
    </ligand>
</feature>
<gene>
    <name evidence="10" type="primary">gpmI</name>
    <name evidence="16" type="ORF">HMPREF3206_00827</name>
</gene>
<feature type="domain" description="Metalloenzyme" evidence="14">
    <location>
        <begin position="3"/>
        <end position="493"/>
    </location>
</feature>
<evidence type="ECO:0000256" key="13">
    <source>
        <dbReference type="PIRSR" id="PIRSR001492-3"/>
    </source>
</evidence>
<evidence type="ECO:0000256" key="8">
    <source>
        <dbReference type="ARBA" id="ARBA00023235"/>
    </source>
</evidence>
<dbReference type="GO" id="GO:0006096">
    <property type="term" value="P:glycolytic process"/>
    <property type="evidence" value="ECO:0007669"/>
    <property type="project" value="UniProtKB-UniRule"/>
</dbReference>
<dbReference type="GO" id="GO:0004619">
    <property type="term" value="F:phosphoglycerate mutase activity"/>
    <property type="evidence" value="ECO:0007669"/>
    <property type="project" value="UniProtKB-UniRule"/>
</dbReference>
<evidence type="ECO:0000259" key="14">
    <source>
        <dbReference type="Pfam" id="PF01676"/>
    </source>
</evidence>
<evidence type="ECO:0000256" key="5">
    <source>
        <dbReference type="ARBA" id="ARBA00022723"/>
    </source>
</evidence>
<dbReference type="SUPFAM" id="SSF53649">
    <property type="entry name" value="Alkaline phosphatase-like"/>
    <property type="match status" value="1"/>
</dbReference>
<evidence type="ECO:0000259" key="15">
    <source>
        <dbReference type="Pfam" id="PF06415"/>
    </source>
</evidence>
<dbReference type="PANTHER" id="PTHR31637:SF0">
    <property type="entry name" value="2,3-BISPHOSPHOGLYCERATE-INDEPENDENT PHOSPHOGLYCERATE MUTASE"/>
    <property type="match status" value="1"/>
</dbReference>
<dbReference type="Pfam" id="PF06415">
    <property type="entry name" value="iPGM_N"/>
    <property type="match status" value="1"/>
</dbReference>
<dbReference type="SUPFAM" id="SSF64158">
    <property type="entry name" value="2,3-Bisphosphoglycerate-independent phosphoglycerate mutase, substrate-binding domain"/>
    <property type="match status" value="1"/>
</dbReference>
<dbReference type="Gene3D" id="3.40.1450.10">
    <property type="entry name" value="BPG-independent phosphoglycerate mutase, domain B"/>
    <property type="match status" value="1"/>
</dbReference>
<protein>
    <recommendedName>
        <fullName evidence="9 10">2,3-bisphosphoglycerate-independent phosphoglycerate mutase</fullName>
        <shortName evidence="10">BPG-independent PGAM</shortName>
        <shortName evidence="10">Phosphoglyceromutase</shortName>
        <shortName evidence="10">iPGM</shortName>
        <ecNumber evidence="4 10">5.4.2.12</ecNumber>
    </recommendedName>
</protein>
<organism evidence="16 17">
    <name type="scientific">Fusobacterium equinum</name>
    <dbReference type="NCBI Taxonomy" id="134605"/>
    <lineage>
        <taxon>Bacteria</taxon>
        <taxon>Fusobacteriati</taxon>
        <taxon>Fusobacteriota</taxon>
        <taxon>Fusobacteriia</taxon>
        <taxon>Fusobacteriales</taxon>
        <taxon>Fusobacteriaceae</taxon>
        <taxon>Fusobacterium</taxon>
    </lineage>
</organism>
<feature type="binding site" evidence="10 12">
    <location>
        <begin position="153"/>
        <end position="154"/>
    </location>
    <ligand>
        <name>substrate</name>
    </ligand>
</feature>
<dbReference type="GO" id="GO:0006007">
    <property type="term" value="P:glucose catabolic process"/>
    <property type="evidence" value="ECO:0007669"/>
    <property type="project" value="InterPro"/>
</dbReference>
<dbReference type="RefSeq" id="WP_060793600.1">
    <property type="nucleotide sequence ID" value="NZ_KQ956530.1"/>
</dbReference>
<evidence type="ECO:0000256" key="11">
    <source>
        <dbReference type="PIRSR" id="PIRSR001492-1"/>
    </source>
</evidence>
<evidence type="ECO:0000256" key="1">
    <source>
        <dbReference type="ARBA" id="ARBA00000370"/>
    </source>
</evidence>
<evidence type="ECO:0000313" key="17">
    <source>
        <dbReference type="Proteomes" id="UP000070617"/>
    </source>
</evidence>
<evidence type="ECO:0000256" key="12">
    <source>
        <dbReference type="PIRSR" id="PIRSR001492-2"/>
    </source>
</evidence>